<accession>A0A164UWQ1</accession>
<dbReference type="PROSITE" id="PS51349">
    <property type="entry name" value="FMN_HYDROXY_ACID_DH_2"/>
    <property type="match status" value="1"/>
</dbReference>
<evidence type="ECO:0000256" key="2">
    <source>
        <dbReference type="ARBA" id="ARBA00023002"/>
    </source>
</evidence>
<dbReference type="PANTHER" id="PTHR10578:SF75">
    <property type="entry name" value="L-LACTATE DEHYDROGENASE (AFU_ORTHOLOGUE AFUA_4G07050)"/>
    <property type="match status" value="1"/>
</dbReference>
<dbReference type="InterPro" id="IPR037396">
    <property type="entry name" value="FMN_HAD"/>
</dbReference>
<feature type="domain" description="FMN hydroxy acid dehydrogenase" evidence="4">
    <location>
        <begin position="1"/>
        <end position="247"/>
    </location>
</feature>
<dbReference type="GO" id="GO:0016491">
    <property type="term" value="F:oxidoreductase activity"/>
    <property type="evidence" value="ECO:0007669"/>
    <property type="project" value="UniProtKB-KW"/>
</dbReference>
<sequence length="356" mass="39072">MFAPIAINKLYTPLGELVPAKIAGELGLPYCLSTARSQPIEAVARGNDEGAASRNKSNEVWSYDGPNGGEAQSPRFYQLYMGHDDAITLSLLHRAWRSGLRCLDAHDRYVAARHVCASLTTAQLAHQVLLQGSPSNEIGESDPVFMKKYGEDLKKEKGKWIDSHVWHGKAHTWDKVKWLIQKWKEVSGGRPFVLKGIQSVEDAIKEHEVGCDGIVVTNHAGRQVDGAVGSLDVLPEIAKALEPGELPTTCASPTETAPTRAIYFSVQSFSSFHARSSLSQTSALTWSAAEVRSHHRRLQRHHSGRQTLWYTGFCLGVGLSSYTRYTPFSDLSSLVESQTTAGKKSTESNPGADWLT</sequence>
<reference evidence="5 6" key="1">
    <citation type="journal article" date="2016" name="Mol. Biol. Evol.">
        <title>Comparative Genomics of Early-Diverging Mushroom-Forming Fungi Provides Insights into the Origins of Lignocellulose Decay Capabilities.</title>
        <authorList>
            <person name="Nagy L.G."/>
            <person name="Riley R."/>
            <person name="Tritt A."/>
            <person name="Adam C."/>
            <person name="Daum C."/>
            <person name="Floudas D."/>
            <person name="Sun H."/>
            <person name="Yadav J.S."/>
            <person name="Pangilinan J."/>
            <person name="Larsson K.H."/>
            <person name="Matsuura K."/>
            <person name="Barry K."/>
            <person name="Labutti K."/>
            <person name="Kuo R."/>
            <person name="Ohm R.A."/>
            <person name="Bhattacharya S.S."/>
            <person name="Shirouzu T."/>
            <person name="Yoshinaga Y."/>
            <person name="Martin F.M."/>
            <person name="Grigoriev I.V."/>
            <person name="Hibbett D.S."/>
        </authorList>
    </citation>
    <scope>NUCLEOTIDE SEQUENCE [LARGE SCALE GENOMIC DNA]</scope>
    <source>
        <strain evidence="5 6">HHB9708</strain>
    </source>
</reference>
<name>A0A164UWQ1_9AGAM</name>
<evidence type="ECO:0000256" key="1">
    <source>
        <dbReference type="ARBA" id="ARBA00001917"/>
    </source>
</evidence>
<dbReference type="OrthoDB" id="25826at2759"/>
<feature type="region of interest" description="Disordered" evidence="3">
    <location>
        <begin position="337"/>
        <end position="356"/>
    </location>
</feature>
<keyword evidence="6" id="KW-1185">Reference proteome</keyword>
<dbReference type="InterPro" id="IPR013785">
    <property type="entry name" value="Aldolase_TIM"/>
</dbReference>
<evidence type="ECO:0000313" key="6">
    <source>
        <dbReference type="Proteomes" id="UP000076722"/>
    </source>
</evidence>
<dbReference type="EMBL" id="KV419406">
    <property type="protein sequence ID" value="KZS93602.1"/>
    <property type="molecule type" value="Genomic_DNA"/>
</dbReference>
<organism evidence="5 6">
    <name type="scientific">Sistotremastrum niveocremeum HHB9708</name>
    <dbReference type="NCBI Taxonomy" id="1314777"/>
    <lineage>
        <taxon>Eukaryota</taxon>
        <taxon>Fungi</taxon>
        <taxon>Dikarya</taxon>
        <taxon>Basidiomycota</taxon>
        <taxon>Agaricomycotina</taxon>
        <taxon>Agaricomycetes</taxon>
        <taxon>Sistotremastrales</taxon>
        <taxon>Sistotremastraceae</taxon>
        <taxon>Sertulicium</taxon>
        <taxon>Sertulicium niveocremeum</taxon>
    </lineage>
</organism>
<dbReference type="Gene3D" id="3.20.20.70">
    <property type="entry name" value="Aldolase class I"/>
    <property type="match status" value="1"/>
</dbReference>
<evidence type="ECO:0000256" key="3">
    <source>
        <dbReference type="SAM" id="MobiDB-lite"/>
    </source>
</evidence>
<dbReference type="Proteomes" id="UP000076722">
    <property type="component" value="Unassembled WGS sequence"/>
</dbReference>
<evidence type="ECO:0000313" key="5">
    <source>
        <dbReference type="EMBL" id="KZS93602.1"/>
    </source>
</evidence>
<dbReference type="PANTHER" id="PTHR10578">
    <property type="entry name" value="S -2-HYDROXY-ACID OXIDASE-RELATED"/>
    <property type="match status" value="1"/>
</dbReference>
<dbReference type="AlphaFoldDB" id="A0A164UWQ1"/>
<feature type="compositionally biased region" description="Polar residues" evidence="3">
    <location>
        <begin position="337"/>
        <end position="349"/>
    </location>
</feature>
<comment type="cofactor">
    <cofactor evidence="1">
        <name>FMN</name>
        <dbReference type="ChEBI" id="CHEBI:58210"/>
    </cofactor>
</comment>
<gene>
    <name evidence="5" type="ORF">SISNIDRAFT_485221</name>
</gene>
<protein>
    <submittedName>
        <fullName evidence="5">FMN-linked oxidoreductase</fullName>
    </submittedName>
</protein>
<evidence type="ECO:0000259" key="4">
    <source>
        <dbReference type="PROSITE" id="PS51349"/>
    </source>
</evidence>
<keyword evidence="2" id="KW-0560">Oxidoreductase</keyword>
<dbReference type="STRING" id="1314777.A0A164UWQ1"/>
<feature type="region of interest" description="Disordered" evidence="3">
    <location>
        <begin position="44"/>
        <end position="65"/>
    </location>
</feature>
<dbReference type="Pfam" id="PF01070">
    <property type="entry name" value="FMN_dh"/>
    <property type="match status" value="1"/>
</dbReference>
<proteinExistence type="predicted"/>
<dbReference type="InterPro" id="IPR000262">
    <property type="entry name" value="FMN-dep_DH"/>
</dbReference>
<dbReference type="SUPFAM" id="SSF51395">
    <property type="entry name" value="FMN-linked oxidoreductases"/>
    <property type="match status" value="1"/>
</dbReference>